<dbReference type="Proteomes" id="UP000273734">
    <property type="component" value="Unassembled WGS sequence"/>
</dbReference>
<evidence type="ECO:0000256" key="3">
    <source>
        <dbReference type="ARBA" id="ARBA00022475"/>
    </source>
</evidence>
<dbReference type="PANTHER" id="PTHR30086">
    <property type="entry name" value="ARGININE EXPORTER PROTEIN ARGO"/>
    <property type="match status" value="1"/>
</dbReference>
<comment type="similarity">
    <text evidence="2">Belongs to the Rht family.</text>
</comment>
<comment type="caution">
    <text evidence="8">The sequence shown here is derived from an EMBL/GenBank/DDBJ whole genome shotgun (WGS) entry which is preliminary data.</text>
</comment>
<keyword evidence="3" id="KW-1003">Cell membrane</keyword>
<dbReference type="AlphaFoldDB" id="A0AB74D4B1"/>
<evidence type="ECO:0000256" key="5">
    <source>
        <dbReference type="ARBA" id="ARBA00022989"/>
    </source>
</evidence>
<gene>
    <name evidence="8" type="ORF">DF015_18940</name>
</gene>
<proteinExistence type="inferred from homology"/>
<comment type="subcellular location">
    <subcellularLocation>
        <location evidence="1">Cell membrane</location>
        <topology evidence="1">Multi-pass membrane protein</topology>
    </subcellularLocation>
</comment>
<keyword evidence="5 7" id="KW-1133">Transmembrane helix</keyword>
<evidence type="ECO:0000256" key="7">
    <source>
        <dbReference type="SAM" id="Phobius"/>
    </source>
</evidence>
<dbReference type="GO" id="GO:0005886">
    <property type="term" value="C:plasma membrane"/>
    <property type="evidence" value="ECO:0007669"/>
    <property type="project" value="UniProtKB-SubCell"/>
</dbReference>
<evidence type="ECO:0000313" key="8">
    <source>
        <dbReference type="EMBL" id="RQP75942.1"/>
    </source>
</evidence>
<feature type="transmembrane region" description="Helical" evidence="7">
    <location>
        <begin position="71"/>
        <end position="90"/>
    </location>
</feature>
<dbReference type="InterPro" id="IPR001123">
    <property type="entry name" value="LeuE-type"/>
</dbReference>
<evidence type="ECO:0000256" key="1">
    <source>
        <dbReference type="ARBA" id="ARBA00004651"/>
    </source>
</evidence>
<feature type="transmembrane region" description="Helical" evidence="7">
    <location>
        <begin position="162"/>
        <end position="183"/>
    </location>
</feature>
<dbReference type="GO" id="GO:0042970">
    <property type="term" value="F:homoserine transmembrane transporter activity"/>
    <property type="evidence" value="ECO:0007669"/>
    <property type="project" value="TreeGrafter"/>
</dbReference>
<evidence type="ECO:0000256" key="4">
    <source>
        <dbReference type="ARBA" id="ARBA00022692"/>
    </source>
</evidence>
<sequence>MNHVYLLFLGMALVTVASPGPGVLMTLNNAIRSGWLASMHGVVGLALGAAAMAGLCSAGVGVLIRSSQPLFLVLKYCGVAYLFYLAYSTWRGVRLARPKFTVGEQAANPRASGLSTDTVRHGSLLLKGTLLQTSNPKSLLFFLSVLPQFATDGNGNASLPRLIAAIATYCVALVLVHATYAGIASRTKAYLGRPDTTRLLSRISALAFFAFGIAMLALKF</sequence>
<dbReference type="PANTHER" id="PTHR30086:SF14">
    <property type="entry name" value="HOMOSERINE_HOMOSERINE LACTONE EFFLUX PROTEIN"/>
    <property type="match status" value="1"/>
</dbReference>
<keyword evidence="4 7" id="KW-0812">Transmembrane</keyword>
<reference evidence="8 9" key="1">
    <citation type="submission" date="2018-08" db="EMBL/GenBank/DDBJ databases">
        <title>Comparative analysis of Burkholderia isolates from Puerto Rico.</title>
        <authorList>
            <person name="Hall C."/>
            <person name="Sahl J."/>
            <person name="Wagner D."/>
        </authorList>
    </citation>
    <scope>NUCLEOTIDE SEQUENCE [LARGE SCALE GENOMIC DNA]</scope>
    <source>
        <strain evidence="8 9">Bp8964</strain>
    </source>
</reference>
<name>A0AB74D4B1_9BURK</name>
<evidence type="ECO:0000256" key="2">
    <source>
        <dbReference type="ARBA" id="ARBA00007928"/>
    </source>
</evidence>
<accession>A0AB74D4B1</accession>
<feature type="transmembrane region" description="Helical" evidence="7">
    <location>
        <begin position="199"/>
        <end position="218"/>
    </location>
</feature>
<dbReference type="PIRSF" id="PIRSF006324">
    <property type="entry name" value="LeuE"/>
    <property type="match status" value="1"/>
</dbReference>
<organism evidence="8 9">
    <name type="scientific">Burkholderia ubonensis</name>
    <dbReference type="NCBI Taxonomy" id="101571"/>
    <lineage>
        <taxon>Bacteria</taxon>
        <taxon>Pseudomonadati</taxon>
        <taxon>Pseudomonadota</taxon>
        <taxon>Betaproteobacteria</taxon>
        <taxon>Burkholderiales</taxon>
        <taxon>Burkholderiaceae</taxon>
        <taxon>Burkholderia</taxon>
        <taxon>Burkholderia cepacia complex</taxon>
    </lineage>
</organism>
<feature type="transmembrane region" description="Helical" evidence="7">
    <location>
        <begin position="43"/>
        <end position="64"/>
    </location>
</feature>
<protein>
    <submittedName>
        <fullName evidence="8">LysE family translocator</fullName>
    </submittedName>
</protein>
<dbReference type="Pfam" id="PF01810">
    <property type="entry name" value="LysE"/>
    <property type="match status" value="1"/>
</dbReference>
<keyword evidence="6 7" id="KW-0472">Membrane</keyword>
<evidence type="ECO:0000313" key="9">
    <source>
        <dbReference type="Proteomes" id="UP000273734"/>
    </source>
</evidence>
<dbReference type="RefSeq" id="WP_124515945.1">
    <property type="nucleotide sequence ID" value="NZ_NQMX01000004.1"/>
</dbReference>
<dbReference type="EMBL" id="QTNY01000013">
    <property type="protein sequence ID" value="RQP75942.1"/>
    <property type="molecule type" value="Genomic_DNA"/>
</dbReference>
<evidence type="ECO:0000256" key="6">
    <source>
        <dbReference type="ARBA" id="ARBA00023136"/>
    </source>
</evidence>